<comment type="caution">
    <text evidence="1">The sequence shown here is derived from an EMBL/GenBank/DDBJ whole genome shotgun (WGS) entry which is preliminary data.</text>
</comment>
<name>S9QB88_9RHOB</name>
<organism evidence="1 2">
    <name type="scientific">Salipiger mucosus DSM 16094</name>
    <dbReference type="NCBI Taxonomy" id="1123237"/>
    <lineage>
        <taxon>Bacteria</taxon>
        <taxon>Pseudomonadati</taxon>
        <taxon>Pseudomonadota</taxon>
        <taxon>Alphaproteobacteria</taxon>
        <taxon>Rhodobacterales</taxon>
        <taxon>Roseobacteraceae</taxon>
        <taxon>Salipiger</taxon>
    </lineage>
</organism>
<protein>
    <submittedName>
        <fullName evidence="1">Uncharacterized protein</fullName>
    </submittedName>
</protein>
<accession>S9QB88</accession>
<dbReference type="HOGENOM" id="CLU_2958078_0_0_5"/>
<dbReference type="STRING" id="1123237.Salmuc_04227"/>
<dbReference type="eggNOG" id="ENOG5033EE4">
    <property type="taxonomic scope" value="Bacteria"/>
</dbReference>
<keyword evidence="2" id="KW-1185">Reference proteome</keyword>
<reference evidence="2" key="1">
    <citation type="journal article" date="2014" name="Stand. Genomic Sci.">
        <title>Genome sequence of the exopolysaccharide-producing Salipiger mucosus type strain (DSM 16094(T)), a moderately halophilic member of the Roseobacter clade.</title>
        <authorList>
            <person name="Riedel T."/>
            <person name="Spring S."/>
            <person name="Fiebig A."/>
            <person name="Petersen J."/>
            <person name="Kyrpides N.C."/>
            <person name="Goker M."/>
            <person name="Klenk H.P."/>
        </authorList>
    </citation>
    <scope>NUCLEOTIDE SEQUENCE [LARGE SCALE GENOMIC DNA]</scope>
    <source>
        <strain evidence="2">DSM 16094</strain>
    </source>
</reference>
<dbReference type="Proteomes" id="UP000015347">
    <property type="component" value="Unassembled WGS sequence"/>
</dbReference>
<dbReference type="AlphaFoldDB" id="S9QB88"/>
<evidence type="ECO:0000313" key="1">
    <source>
        <dbReference type="EMBL" id="EPX78646.1"/>
    </source>
</evidence>
<evidence type="ECO:0000313" key="2">
    <source>
        <dbReference type="Proteomes" id="UP000015347"/>
    </source>
</evidence>
<gene>
    <name evidence="1" type="ORF">Salmuc_04227</name>
</gene>
<proteinExistence type="predicted"/>
<dbReference type="EMBL" id="APVH01000038">
    <property type="protein sequence ID" value="EPX78646.1"/>
    <property type="molecule type" value="Genomic_DNA"/>
</dbReference>
<sequence>MHALRETAGAKPSSHRFSEWAAGRGMARDFDRQVAELQIRAAVLNGDTALGIPVTEPVG</sequence>